<accession>A0ABY4R8M5</accession>
<reference evidence="1" key="1">
    <citation type="submission" date="2021-09" db="EMBL/GenBank/DDBJ databases">
        <title>First case of bloodstream infection caused by Mixta hanseatica sp. nov., a member of the Erwiniaceae family.</title>
        <authorList>
            <person name="Both A."/>
            <person name="Huang J."/>
            <person name="Wenzel P."/>
            <person name="Aepfelbacher M."/>
            <person name="Rohde H."/>
            <person name="Christner M."/>
            <person name="Hentschke M."/>
        </authorList>
    </citation>
    <scope>NUCLEOTIDE SEQUENCE</scope>
    <source>
        <strain evidence="1">X22927</strain>
    </source>
</reference>
<dbReference type="RefSeq" id="WP_350355794.1">
    <property type="nucleotide sequence ID" value="NZ_CP082904.1"/>
</dbReference>
<keyword evidence="2" id="KW-1185">Reference proteome</keyword>
<organism evidence="1 2">
    <name type="scientific">Mixta hanseatica</name>
    <dbReference type="NCBI Taxonomy" id="2872648"/>
    <lineage>
        <taxon>Bacteria</taxon>
        <taxon>Pseudomonadati</taxon>
        <taxon>Pseudomonadota</taxon>
        <taxon>Gammaproteobacteria</taxon>
        <taxon>Enterobacterales</taxon>
        <taxon>Erwiniaceae</taxon>
        <taxon>Mixta</taxon>
    </lineage>
</organism>
<gene>
    <name evidence="1" type="ORF">K6958_14705</name>
</gene>
<dbReference type="EMBL" id="CP082904">
    <property type="protein sequence ID" value="UQY43136.1"/>
    <property type="molecule type" value="Genomic_DNA"/>
</dbReference>
<protein>
    <submittedName>
        <fullName evidence="1">DUF943 family protein</fullName>
    </submittedName>
</protein>
<dbReference type="Proteomes" id="UP001056635">
    <property type="component" value="Chromosome"/>
</dbReference>
<sequence>MKRLIIIFLTIISVVVSYRFCFPPKIIGIHHTSKHIIVMVVEYFPWTTKGKIRWWEKHRENIFNKLDFNENIYSIYIYNTHYKKDFGTDQDSDLRCFEEMDTEANCISKENRPLIIRQYNDGHTEYKTESIFRRFY</sequence>
<evidence type="ECO:0000313" key="1">
    <source>
        <dbReference type="EMBL" id="UQY43136.1"/>
    </source>
</evidence>
<dbReference type="Pfam" id="PF06092">
    <property type="entry name" value="DUF943"/>
    <property type="match status" value="1"/>
</dbReference>
<evidence type="ECO:0000313" key="2">
    <source>
        <dbReference type="Proteomes" id="UP001056635"/>
    </source>
</evidence>
<proteinExistence type="predicted"/>
<name>A0ABY4R8M5_9GAMM</name>
<dbReference type="InterPro" id="IPR010351">
    <property type="entry name" value="DUF943"/>
</dbReference>